<dbReference type="Proteomes" id="UP000054279">
    <property type="component" value="Unassembled WGS sequence"/>
</dbReference>
<organism evidence="1 2">
    <name type="scientific">Sphaerobolus stellatus (strain SS14)</name>
    <dbReference type="NCBI Taxonomy" id="990650"/>
    <lineage>
        <taxon>Eukaryota</taxon>
        <taxon>Fungi</taxon>
        <taxon>Dikarya</taxon>
        <taxon>Basidiomycota</taxon>
        <taxon>Agaricomycotina</taxon>
        <taxon>Agaricomycetes</taxon>
        <taxon>Phallomycetidae</taxon>
        <taxon>Geastrales</taxon>
        <taxon>Sphaerobolaceae</taxon>
        <taxon>Sphaerobolus</taxon>
    </lineage>
</organism>
<evidence type="ECO:0000313" key="2">
    <source>
        <dbReference type="Proteomes" id="UP000054279"/>
    </source>
</evidence>
<dbReference type="AlphaFoldDB" id="A0A0C9V9T8"/>
<accession>A0A0C9V9T8</accession>
<dbReference type="HOGENOM" id="CLU_2062940_0_0_1"/>
<gene>
    <name evidence="1" type="ORF">M422DRAFT_263858</name>
</gene>
<protein>
    <submittedName>
        <fullName evidence="1">Uncharacterized protein</fullName>
    </submittedName>
</protein>
<name>A0A0C9V9T8_SPHS4</name>
<keyword evidence="2" id="KW-1185">Reference proteome</keyword>
<reference evidence="1 2" key="1">
    <citation type="submission" date="2014-06" db="EMBL/GenBank/DDBJ databases">
        <title>Evolutionary Origins and Diversification of the Mycorrhizal Mutualists.</title>
        <authorList>
            <consortium name="DOE Joint Genome Institute"/>
            <consortium name="Mycorrhizal Genomics Consortium"/>
            <person name="Kohler A."/>
            <person name="Kuo A."/>
            <person name="Nagy L.G."/>
            <person name="Floudas D."/>
            <person name="Copeland A."/>
            <person name="Barry K.W."/>
            <person name="Cichocki N."/>
            <person name="Veneault-Fourrey C."/>
            <person name="LaButti K."/>
            <person name="Lindquist E.A."/>
            <person name="Lipzen A."/>
            <person name="Lundell T."/>
            <person name="Morin E."/>
            <person name="Murat C."/>
            <person name="Riley R."/>
            <person name="Ohm R."/>
            <person name="Sun H."/>
            <person name="Tunlid A."/>
            <person name="Henrissat B."/>
            <person name="Grigoriev I.V."/>
            <person name="Hibbett D.S."/>
            <person name="Martin F."/>
        </authorList>
    </citation>
    <scope>NUCLEOTIDE SEQUENCE [LARGE SCALE GENOMIC DNA]</scope>
    <source>
        <strain evidence="1 2">SS14</strain>
    </source>
</reference>
<evidence type="ECO:0000313" key="1">
    <source>
        <dbReference type="EMBL" id="KIJ34066.1"/>
    </source>
</evidence>
<proteinExistence type="predicted"/>
<dbReference type="EMBL" id="KN837204">
    <property type="protein sequence ID" value="KIJ34066.1"/>
    <property type="molecule type" value="Genomic_DNA"/>
</dbReference>
<sequence length="119" mass="13904">MALARTVPNIHMLRNCRWMAWESELPLEWTAKLAVDPKMFVETFFTYSLYKWYHERCSELTVSHKALTKSARWHAVLQSRNSAMTGPGLPDWSHGCNRCIKHIYDEHGRIVSISQTALR</sequence>